<evidence type="ECO:0000313" key="3">
    <source>
        <dbReference type="Proteomes" id="UP000548304"/>
    </source>
</evidence>
<comment type="caution">
    <text evidence="2">The sequence shown here is derived from an EMBL/GenBank/DDBJ whole genome shotgun (WGS) entry which is preliminary data.</text>
</comment>
<reference evidence="2 3" key="1">
    <citation type="submission" date="2020-07" db="EMBL/GenBank/DDBJ databases">
        <title>Genomic Encyclopedia of Type Strains, Phase III (KMG-III): the genomes of soil and plant-associated and newly described type strains.</title>
        <authorList>
            <person name="Whitman W."/>
        </authorList>
    </citation>
    <scope>NUCLEOTIDE SEQUENCE [LARGE SCALE GENOMIC DNA]</scope>
    <source>
        <strain evidence="2 3">CECT 8576</strain>
    </source>
</reference>
<dbReference type="Proteomes" id="UP000548304">
    <property type="component" value="Unassembled WGS sequence"/>
</dbReference>
<evidence type="ECO:0000313" key="2">
    <source>
        <dbReference type="EMBL" id="NYH80844.1"/>
    </source>
</evidence>
<name>A0A852Z0Q5_9ACTN</name>
<organism evidence="2 3">
    <name type="scientific">Actinopolyspora biskrensis</name>
    <dbReference type="NCBI Taxonomy" id="1470178"/>
    <lineage>
        <taxon>Bacteria</taxon>
        <taxon>Bacillati</taxon>
        <taxon>Actinomycetota</taxon>
        <taxon>Actinomycetes</taxon>
        <taxon>Actinopolysporales</taxon>
        <taxon>Actinopolysporaceae</taxon>
        <taxon>Actinopolyspora</taxon>
    </lineage>
</organism>
<gene>
    <name evidence="2" type="ORF">FHR84_004212</name>
</gene>
<dbReference type="EMBL" id="JACBYW010000009">
    <property type="protein sequence ID" value="NYH80844.1"/>
    <property type="molecule type" value="Genomic_DNA"/>
</dbReference>
<keyword evidence="3" id="KW-1185">Reference proteome</keyword>
<dbReference type="AlphaFoldDB" id="A0A852Z0Q5"/>
<feature type="region of interest" description="Disordered" evidence="1">
    <location>
        <begin position="1"/>
        <end position="35"/>
    </location>
</feature>
<protein>
    <submittedName>
        <fullName evidence="2">Uncharacterized protein</fullName>
    </submittedName>
</protein>
<evidence type="ECO:0000256" key="1">
    <source>
        <dbReference type="SAM" id="MobiDB-lite"/>
    </source>
</evidence>
<proteinExistence type="predicted"/>
<accession>A0A852Z0Q5</accession>
<sequence length="87" mass="9198">MAVIGDASPASPVRDGTRVGALGMESPGAPWLPGGRAARQRFLRGAESDTRIGSHGACPWTTPERWNPFAGTRAQFSNCCSARLITE</sequence>